<protein>
    <submittedName>
        <fullName evidence="1">Uncharacterized protein</fullName>
    </submittedName>
</protein>
<evidence type="ECO:0000313" key="2">
    <source>
        <dbReference type="Proteomes" id="UP001500908"/>
    </source>
</evidence>
<dbReference type="RefSeq" id="WP_344974071.1">
    <property type="nucleotide sequence ID" value="NZ_BAABDD010000022.1"/>
</dbReference>
<name>A0ABP7G628_9ACTN</name>
<organism evidence="1 2">
    <name type="scientific">Salinactinospora qingdaonensis</name>
    <dbReference type="NCBI Taxonomy" id="702744"/>
    <lineage>
        <taxon>Bacteria</taxon>
        <taxon>Bacillati</taxon>
        <taxon>Actinomycetota</taxon>
        <taxon>Actinomycetes</taxon>
        <taxon>Streptosporangiales</taxon>
        <taxon>Nocardiopsidaceae</taxon>
        <taxon>Salinactinospora</taxon>
    </lineage>
</organism>
<dbReference type="Proteomes" id="UP001500908">
    <property type="component" value="Unassembled WGS sequence"/>
</dbReference>
<keyword evidence="2" id="KW-1185">Reference proteome</keyword>
<sequence length="120" mass="13429">MLWGELHQQGSNGSYASVHEHIRPWRSHAASPSAPAPPSSVCQVTAWIFTHPGHLEREQQLQLKAVLGVCPELARLSERVQGFARMMVERQGHRLGEWTKAARGKQIGELDSFGRVLVRD</sequence>
<accession>A0ABP7G628</accession>
<evidence type="ECO:0000313" key="1">
    <source>
        <dbReference type="EMBL" id="GAA3755834.1"/>
    </source>
</evidence>
<gene>
    <name evidence="1" type="ORF">GCM10022402_37930</name>
</gene>
<reference evidence="2" key="1">
    <citation type="journal article" date="2019" name="Int. J. Syst. Evol. Microbiol.">
        <title>The Global Catalogue of Microorganisms (GCM) 10K type strain sequencing project: providing services to taxonomists for standard genome sequencing and annotation.</title>
        <authorList>
            <consortium name="The Broad Institute Genomics Platform"/>
            <consortium name="The Broad Institute Genome Sequencing Center for Infectious Disease"/>
            <person name="Wu L."/>
            <person name="Ma J."/>
        </authorList>
    </citation>
    <scope>NUCLEOTIDE SEQUENCE [LARGE SCALE GENOMIC DNA]</scope>
    <source>
        <strain evidence="2">JCM 17137</strain>
    </source>
</reference>
<dbReference type="EMBL" id="BAABDD010000022">
    <property type="protein sequence ID" value="GAA3755834.1"/>
    <property type="molecule type" value="Genomic_DNA"/>
</dbReference>
<comment type="caution">
    <text evidence="1">The sequence shown here is derived from an EMBL/GenBank/DDBJ whole genome shotgun (WGS) entry which is preliminary data.</text>
</comment>
<proteinExistence type="predicted"/>